<feature type="domain" description="LppM" evidence="4">
    <location>
        <begin position="28"/>
        <end position="272"/>
    </location>
</feature>
<dbReference type="Pfam" id="PF21946">
    <property type="entry name" value="LppM"/>
    <property type="match status" value="1"/>
</dbReference>
<proteinExistence type="predicted"/>
<dbReference type="KEGG" id="euz:DVS28_a4103"/>
<keyword evidence="6" id="KW-1185">Reference proteome</keyword>
<feature type="compositionally biased region" description="Gly residues" evidence="1">
    <location>
        <begin position="318"/>
        <end position="338"/>
    </location>
</feature>
<feature type="chain" id="PRO_5038676624" evidence="3">
    <location>
        <begin position="30"/>
        <end position="465"/>
    </location>
</feature>
<keyword evidence="2" id="KW-0812">Transmembrane</keyword>
<name>A0A346Y2S3_9ACTN</name>
<dbReference type="OrthoDB" id="3712375at2"/>
<dbReference type="AlphaFoldDB" id="A0A346Y2S3"/>
<feature type="compositionally biased region" description="Gly residues" evidence="1">
    <location>
        <begin position="386"/>
        <end position="403"/>
    </location>
</feature>
<evidence type="ECO:0000313" key="5">
    <source>
        <dbReference type="EMBL" id="AXV08770.1"/>
    </source>
</evidence>
<keyword evidence="2" id="KW-1133">Transmembrane helix</keyword>
<feature type="region of interest" description="Disordered" evidence="1">
    <location>
        <begin position="311"/>
        <end position="465"/>
    </location>
</feature>
<keyword evidence="2" id="KW-0472">Membrane</keyword>
<sequence length="465" mass="48118">MTNLPAATRRWLLPLIALLVLSTACTVRFQTDVVLSEDNTATLDLIIGVRFEGDLPAEATEGAEDMDPEEAASDIRALADQCGFSEDAVTAGEYTEDDFMGVQITLTSVPVESINCFLGQDPDSPFEEFSIVRDGDDFVFNGTIDLNQAVAGSGLGQKRQVAQAEVAQDTPEEIQQQVDEAFSELEQQLEGLPTDFPTDFPEDFASELEDFGSEFGQGFDDALGGAAPEFEATVSVTFPGEVSEHNADTIDGNTVTWTLSVDSPTTMMAVGSATEGGGSSSLLFIIIGVVVLLLILLGLFLFLRSRGKKKAAAPAFGGPPGSGYGAPGQPGPQGGFGAPPGAPQQPQGGFGAPPGAPQQPQGGYAGPPAAPQQGGFGVPGQAPSAGGFGVPGQGSPQPGGYGNTPGQPGPPQQPYPQQPQAPQQPQPPEPQPPQGDQPGGGGFDPGSTRTFRPEDLLPPEDPNNR</sequence>
<gene>
    <name evidence="5" type="ORF">DVS28_a4103</name>
</gene>
<organism evidence="5 6">
    <name type="scientific">Euzebya pacifica</name>
    <dbReference type="NCBI Taxonomy" id="1608957"/>
    <lineage>
        <taxon>Bacteria</taxon>
        <taxon>Bacillati</taxon>
        <taxon>Actinomycetota</taxon>
        <taxon>Nitriliruptoria</taxon>
        <taxon>Euzebyales</taxon>
    </lineage>
</organism>
<feature type="compositionally biased region" description="Pro residues" evidence="1">
    <location>
        <begin position="407"/>
        <end position="435"/>
    </location>
</feature>
<evidence type="ECO:0000313" key="6">
    <source>
        <dbReference type="Proteomes" id="UP000264006"/>
    </source>
</evidence>
<feature type="signal peptide" evidence="3">
    <location>
        <begin position="1"/>
        <end position="29"/>
    </location>
</feature>
<evidence type="ECO:0000256" key="3">
    <source>
        <dbReference type="SAM" id="SignalP"/>
    </source>
</evidence>
<evidence type="ECO:0000256" key="1">
    <source>
        <dbReference type="SAM" id="MobiDB-lite"/>
    </source>
</evidence>
<dbReference type="InterPro" id="IPR053807">
    <property type="entry name" value="LppM"/>
</dbReference>
<dbReference type="Proteomes" id="UP000264006">
    <property type="component" value="Chromosome"/>
</dbReference>
<evidence type="ECO:0000259" key="4">
    <source>
        <dbReference type="Pfam" id="PF21946"/>
    </source>
</evidence>
<feature type="transmembrane region" description="Helical" evidence="2">
    <location>
        <begin position="282"/>
        <end position="303"/>
    </location>
</feature>
<keyword evidence="3" id="KW-0732">Signal</keyword>
<accession>A0A346Y2S3</accession>
<reference evidence="5 6" key="1">
    <citation type="submission" date="2018-09" db="EMBL/GenBank/DDBJ databases">
        <title>Complete genome sequence of Euzebya sp. DY32-46 isolated from seawater of Pacific Ocean.</title>
        <authorList>
            <person name="Xu L."/>
            <person name="Wu Y.-H."/>
            <person name="Xu X.-W."/>
        </authorList>
    </citation>
    <scope>NUCLEOTIDE SEQUENCE [LARGE SCALE GENOMIC DNA]</scope>
    <source>
        <strain evidence="5 6">DY32-46</strain>
    </source>
</reference>
<dbReference type="EMBL" id="CP031165">
    <property type="protein sequence ID" value="AXV08770.1"/>
    <property type="molecule type" value="Genomic_DNA"/>
</dbReference>
<protein>
    <submittedName>
        <fullName evidence="5">CRISPR-associated RAMP Cmr1</fullName>
    </submittedName>
</protein>
<dbReference type="RefSeq" id="WP_114593067.1">
    <property type="nucleotide sequence ID" value="NZ_CP031165.1"/>
</dbReference>
<evidence type="ECO:0000256" key="2">
    <source>
        <dbReference type="SAM" id="Phobius"/>
    </source>
</evidence>